<proteinExistence type="inferred from homology"/>
<evidence type="ECO:0000256" key="1">
    <source>
        <dbReference type="ARBA" id="ARBA00001958"/>
    </source>
</evidence>
<keyword evidence="6" id="KW-0547">Nucleotide-binding</keyword>
<evidence type="ECO:0000256" key="6">
    <source>
        <dbReference type="ARBA" id="ARBA00022741"/>
    </source>
</evidence>
<keyword evidence="5 13" id="KW-0808">Transferase</keyword>
<evidence type="ECO:0000256" key="4">
    <source>
        <dbReference type="ARBA" id="ARBA00022490"/>
    </source>
</evidence>
<evidence type="ECO:0000256" key="10">
    <source>
        <dbReference type="ARBA" id="ARBA00022993"/>
    </source>
</evidence>
<dbReference type="HAMAP" id="MF_01274">
    <property type="entry name" value="Pantothen_kinase_3"/>
    <property type="match status" value="1"/>
</dbReference>
<evidence type="ECO:0000256" key="3">
    <source>
        <dbReference type="ARBA" id="ARBA00011738"/>
    </source>
</evidence>
<comment type="subunit">
    <text evidence="3">Homodimer.</text>
</comment>
<dbReference type="GO" id="GO:0015937">
    <property type="term" value="P:coenzyme A biosynthetic process"/>
    <property type="evidence" value="ECO:0007669"/>
    <property type="project" value="UniProtKB-KW"/>
</dbReference>
<evidence type="ECO:0000256" key="9">
    <source>
        <dbReference type="ARBA" id="ARBA00022958"/>
    </source>
</evidence>
<dbReference type="EMBL" id="MLJW01000404">
    <property type="protein sequence ID" value="OIQ87778.1"/>
    <property type="molecule type" value="Genomic_DNA"/>
</dbReference>
<evidence type="ECO:0000256" key="7">
    <source>
        <dbReference type="ARBA" id="ARBA00022777"/>
    </source>
</evidence>
<keyword evidence="8" id="KW-0067">ATP-binding</keyword>
<protein>
    <recommendedName>
        <fullName evidence="12">Type III pantothenate kinase</fullName>
    </recommendedName>
</protein>
<dbReference type="PANTHER" id="PTHR34265">
    <property type="entry name" value="TYPE III PANTOTHENATE KINASE"/>
    <property type="match status" value="1"/>
</dbReference>
<accession>A0A1J5QWX6</accession>
<keyword evidence="4" id="KW-0963">Cytoplasm</keyword>
<evidence type="ECO:0000256" key="12">
    <source>
        <dbReference type="ARBA" id="ARBA00040883"/>
    </source>
</evidence>
<keyword evidence="10" id="KW-0173">Coenzyme A biosynthesis</keyword>
<dbReference type="AlphaFoldDB" id="A0A1J5QWX6"/>
<comment type="similarity">
    <text evidence="11">Belongs to the type III pantothenate kinase family.</text>
</comment>
<gene>
    <name evidence="13" type="primary">coaX_11</name>
    <name evidence="13" type="ORF">GALL_303500</name>
</gene>
<keyword evidence="9" id="KW-0630">Potassium</keyword>
<comment type="subcellular location">
    <subcellularLocation>
        <location evidence="2">Cytoplasm</location>
    </subcellularLocation>
</comment>
<keyword evidence="7 13" id="KW-0418">Kinase</keyword>
<name>A0A1J5QWX6_9ZZZZ</name>
<sequence>MIVAIDAGNTRTKWGVLDSSGAILQQGAVGNSQLDSLTGISRSWRSCRRVVVSNVAGASVARGLQALCGELSLPQLTVQASAAACGVVNGYLQPEQLGSDRWAALVAGWNRYREPCVVVSAGTALTVDALSSRGEFLGGLIVPGWHLMQASLTSGTAGLAAAAGDLQHFPVRTADAMCSGAWLAMAGAVEKMHHALQAREGRMPRCMLSGGDAAGLQAALSCPAEMADNLVLSGLWLIEQEYP</sequence>
<dbReference type="CDD" id="cd24015">
    <property type="entry name" value="ASKHA_NBD_PanK-III"/>
    <property type="match status" value="1"/>
</dbReference>
<dbReference type="NCBIfam" id="TIGR00671">
    <property type="entry name" value="baf"/>
    <property type="match status" value="1"/>
</dbReference>
<organism evidence="13">
    <name type="scientific">mine drainage metagenome</name>
    <dbReference type="NCBI Taxonomy" id="410659"/>
    <lineage>
        <taxon>unclassified sequences</taxon>
        <taxon>metagenomes</taxon>
        <taxon>ecological metagenomes</taxon>
    </lineage>
</organism>
<evidence type="ECO:0000313" key="13">
    <source>
        <dbReference type="EMBL" id="OIQ87778.1"/>
    </source>
</evidence>
<evidence type="ECO:0000256" key="11">
    <source>
        <dbReference type="ARBA" id="ARBA00038036"/>
    </source>
</evidence>
<evidence type="ECO:0000256" key="2">
    <source>
        <dbReference type="ARBA" id="ARBA00004496"/>
    </source>
</evidence>
<dbReference type="GO" id="GO:0005524">
    <property type="term" value="F:ATP binding"/>
    <property type="evidence" value="ECO:0007669"/>
    <property type="project" value="UniProtKB-KW"/>
</dbReference>
<dbReference type="Pfam" id="PF03309">
    <property type="entry name" value="Pan_kinase"/>
    <property type="match status" value="1"/>
</dbReference>
<evidence type="ECO:0000256" key="8">
    <source>
        <dbReference type="ARBA" id="ARBA00022840"/>
    </source>
</evidence>
<dbReference type="GO" id="GO:0004594">
    <property type="term" value="F:pantothenate kinase activity"/>
    <property type="evidence" value="ECO:0007669"/>
    <property type="project" value="InterPro"/>
</dbReference>
<dbReference type="InterPro" id="IPR043129">
    <property type="entry name" value="ATPase_NBD"/>
</dbReference>
<dbReference type="GO" id="GO:0005737">
    <property type="term" value="C:cytoplasm"/>
    <property type="evidence" value="ECO:0007669"/>
    <property type="project" value="UniProtKB-SubCell"/>
</dbReference>
<evidence type="ECO:0000256" key="5">
    <source>
        <dbReference type="ARBA" id="ARBA00022679"/>
    </source>
</evidence>
<comment type="cofactor">
    <cofactor evidence="1">
        <name>K(+)</name>
        <dbReference type="ChEBI" id="CHEBI:29103"/>
    </cofactor>
</comment>
<dbReference type="InterPro" id="IPR004619">
    <property type="entry name" value="Type_III_PanK"/>
</dbReference>
<reference evidence="13" key="1">
    <citation type="submission" date="2016-10" db="EMBL/GenBank/DDBJ databases">
        <title>Sequence of Gallionella enrichment culture.</title>
        <authorList>
            <person name="Poehlein A."/>
            <person name="Muehling M."/>
            <person name="Daniel R."/>
        </authorList>
    </citation>
    <scope>NUCLEOTIDE SEQUENCE</scope>
</reference>
<dbReference type="PANTHER" id="PTHR34265:SF1">
    <property type="entry name" value="TYPE III PANTOTHENATE KINASE"/>
    <property type="match status" value="1"/>
</dbReference>
<comment type="caution">
    <text evidence="13">The sequence shown here is derived from an EMBL/GenBank/DDBJ whole genome shotgun (WGS) entry which is preliminary data.</text>
</comment>
<dbReference type="SUPFAM" id="SSF53067">
    <property type="entry name" value="Actin-like ATPase domain"/>
    <property type="match status" value="2"/>
</dbReference>
<dbReference type="Gene3D" id="3.30.420.40">
    <property type="match status" value="2"/>
</dbReference>